<dbReference type="InterPro" id="IPR029017">
    <property type="entry name" value="Enolase-like_N"/>
</dbReference>
<dbReference type="RefSeq" id="WP_220162603.1">
    <property type="nucleotide sequence ID" value="NZ_CP080507.1"/>
</dbReference>
<evidence type="ECO:0000313" key="6">
    <source>
        <dbReference type="Proteomes" id="UP000825051"/>
    </source>
</evidence>
<keyword evidence="2" id="KW-0479">Metal-binding</keyword>
<dbReference type="SFLD" id="SFLDS00001">
    <property type="entry name" value="Enolase"/>
    <property type="match status" value="1"/>
</dbReference>
<dbReference type="SMART" id="SM00922">
    <property type="entry name" value="MR_MLE"/>
    <property type="match status" value="1"/>
</dbReference>
<dbReference type="PANTHER" id="PTHR48073">
    <property type="entry name" value="O-SUCCINYLBENZOATE SYNTHASE-RELATED"/>
    <property type="match status" value="1"/>
</dbReference>
<feature type="domain" description="Mandelate racemase/muconate lactonizing enzyme C-terminal" evidence="4">
    <location>
        <begin position="155"/>
        <end position="252"/>
    </location>
</feature>
<sequence length="382" mass="40299">MSPITSVEIGRFDYAVAGEFKFFRPGPDGRVTRPSVLVRLTDADGVTGWGQAVPVPSWTYETVESVLTTLQHHLAPLLIGRDPADFAGLHAAMNAAIRPAFSVGQPLCKAALDLACHDLVGHQRGVPASQLLGPSPVAAPLSTLTLSWTVASPKMEVVERQLAEGAARGYRNFNIKVGAPQSADYDLALARRVRAFAPAGFLWADANTGYTPAEALALAPRLRDAGVDVLESPLPPTQIRGYQALKRQAALPIYMDEGILAPEVAAEFIALECLDGIAMKPARNAGLWPSAQIVRLLRDRGLGVLGSGLTDPDLSLSAAAHLFAWSGVTQPCALNGPQFLADSLSLTPLALDSDQLTLSTAPGLGLTLDPRAAARLERVASA</sequence>
<dbReference type="Pfam" id="PF13378">
    <property type="entry name" value="MR_MLE_C"/>
    <property type="match status" value="1"/>
</dbReference>
<dbReference type="SFLD" id="SFLDG00180">
    <property type="entry name" value="muconate_cycloisomerase"/>
    <property type="match status" value="1"/>
</dbReference>
<dbReference type="GO" id="GO:0046872">
    <property type="term" value="F:metal ion binding"/>
    <property type="evidence" value="ECO:0007669"/>
    <property type="project" value="UniProtKB-KW"/>
</dbReference>
<evidence type="ECO:0000256" key="2">
    <source>
        <dbReference type="ARBA" id="ARBA00022723"/>
    </source>
</evidence>
<dbReference type="SUPFAM" id="SSF54826">
    <property type="entry name" value="Enolase N-terminal domain-like"/>
    <property type="match status" value="1"/>
</dbReference>
<reference evidence="5" key="1">
    <citation type="submission" date="2021-08" db="EMBL/GenBank/DDBJ databases">
        <title>Genome of a novel bacterium of the phylum Verrucomicrobia, Oleiharenicola sp. KSB-15.</title>
        <authorList>
            <person name="Chung J.-H."/>
            <person name="Ahn J.-H."/>
            <person name="Yoon Y."/>
            <person name="Kim D.-Y."/>
            <person name="An S.-H."/>
            <person name="Park I."/>
            <person name="Yeon J."/>
        </authorList>
    </citation>
    <scope>NUCLEOTIDE SEQUENCE</scope>
    <source>
        <strain evidence="5">KSB-15</strain>
    </source>
</reference>
<comment type="similarity">
    <text evidence="1">Belongs to the mandelate racemase/muconate lactonizing enzyme family.</text>
</comment>
<gene>
    <name evidence="5" type="ORF">K0B96_00550</name>
</gene>
<accession>A0A8F9TW28</accession>
<dbReference type="SUPFAM" id="SSF51604">
    <property type="entry name" value="Enolase C-terminal domain-like"/>
    <property type="match status" value="1"/>
</dbReference>
<dbReference type="GO" id="GO:0016854">
    <property type="term" value="F:racemase and epimerase activity"/>
    <property type="evidence" value="ECO:0007669"/>
    <property type="project" value="UniProtKB-ARBA"/>
</dbReference>
<dbReference type="Gene3D" id="3.20.20.120">
    <property type="entry name" value="Enolase-like C-terminal domain"/>
    <property type="match status" value="1"/>
</dbReference>
<dbReference type="Pfam" id="PF02746">
    <property type="entry name" value="MR_MLE_N"/>
    <property type="match status" value="1"/>
</dbReference>
<name>A0A8F9TW28_9BACT</name>
<evidence type="ECO:0000256" key="1">
    <source>
        <dbReference type="ARBA" id="ARBA00008031"/>
    </source>
</evidence>
<dbReference type="Gene3D" id="3.30.390.10">
    <property type="entry name" value="Enolase-like, N-terminal domain"/>
    <property type="match status" value="1"/>
</dbReference>
<dbReference type="InterPro" id="IPR013341">
    <property type="entry name" value="Mandelate_racemase_N_dom"/>
</dbReference>
<dbReference type="GO" id="GO:0006518">
    <property type="term" value="P:peptide metabolic process"/>
    <property type="evidence" value="ECO:0007669"/>
    <property type="project" value="UniProtKB-ARBA"/>
</dbReference>
<protein>
    <recommendedName>
        <fullName evidence="4">Mandelate racemase/muconate lactonizing enzyme C-terminal domain-containing protein</fullName>
    </recommendedName>
</protein>
<dbReference type="InterPro" id="IPR013342">
    <property type="entry name" value="Mandelate_racemase_C"/>
</dbReference>
<dbReference type="KEGG" id="ole:K0B96_00550"/>
<dbReference type="EMBL" id="CP080507">
    <property type="protein sequence ID" value="QYM79137.1"/>
    <property type="molecule type" value="Genomic_DNA"/>
</dbReference>
<dbReference type="PANTHER" id="PTHR48073:SF2">
    <property type="entry name" value="O-SUCCINYLBENZOATE SYNTHASE"/>
    <property type="match status" value="1"/>
</dbReference>
<evidence type="ECO:0000256" key="3">
    <source>
        <dbReference type="ARBA" id="ARBA00023235"/>
    </source>
</evidence>
<dbReference type="AlphaFoldDB" id="A0A8F9TW28"/>
<dbReference type="InterPro" id="IPR036849">
    <property type="entry name" value="Enolase-like_C_sf"/>
</dbReference>
<keyword evidence="6" id="KW-1185">Reference proteome</keyword>
<organism evidence="5 6">
    <name type="scientific">Horticoccus luteus</name>
    <dbReference type="NCBI Taxonomy" id="2862869"/>
    <lineage>
        <taxon>Bacteria</taxon>
        <taxon>Pseudomonadati</taxon>
        <taxon>Verrucomicrobiota</taxon>
        <taxon>Opitutia</taxon>
        <taxon>Opitutales</taxon>
        <taxon>Opitutaceae</taxon>
        <taxon>Horticoccus</taxon>
    </lineage>
</organism>
<proteinExistence type="inferred from homology"/>
<evidence type="ECO:0000313" key="5">
    <source>
        <dbReference type="EMBL" id="QYM79137.1"/>
    </source>
</evidence>
<dbReference type="Proteomes" id="UP000825051">
    <property type="component" value="Chromosome"/>
</dbReference>
<dbReference type="InterPro" id="IPR029065">
    <property type="entry name" value="Enolase_C-like"/>
</dbReference>
<evidence type="ECO:0000259" key="4">
    <source>
        <dbReference type="SMART" id="SM00922"/>
    </source>
</evidence>
<keyword evidence="3" id="KW-0413">Isomerase</keyword>